<dbReference type="EMBL" id="UHAQ01000004">
    <property type="protein sequence ID" value="SUK95519.1"/>
    <property type="molecule type" value="Genomic_DNA"/>
</dbReference>
<dbReference type="SUPFAM" id="SSF51695">
    <property type="entry name" value="PLC-like phosphodiesterases"/>
    <property type="match status" value="1"/>
</dbReference>
<dbReference type="PROSITE" id="PS51704">
    <property type="entry name" value="GP_PDE"/>
    <property type="match status" value="1"/>
</dbReference>
<feature type="domain" description="GP-PDE" evidence="1">
    <location>
        <begin position="10"/>
        <end position="129"/>
    </location>
</feature>
<reference evidence="2 3" key="1">
    <citation type="submission" date="2018-06" db="EMBL/GenBank/DDBJ databases">
        <authorList>
            <consortium name="Pathogen Informatics"/>
            <person name="Doyle S."/>
        </authorList>
    </citation>
    <scope>NUCLEOTIDE SEQUENCE [LARGE SCALE GENOMIC DNA]</scope>
    <source>
        <strain evidence="2 3">NCTC5664</strain>
    </source>
</reference>
<evidence type="ECO:0000313" key="2">
    <source>
        <dbReference type="EMBL" id="SUK95519.1"/>
    </source>
</evidence>
<organism evidence="2 3">
    <name type="scientific">Staphylococcus aureus</name>
    <dbReference type="NCBI Taxonomy" id="1280"/>
    <lineage>
        <taxon>Bacteria</taxon>
        <taxon>Bacillati</taxon>
        <taxon>Bacillota</taxon>
        <taxon>Bacilli</taxon>
        <taxon>Bacillales</taxon>
        <taxon>Staphylococcaceae</taxon>
        <taxon>Staphylococcus</taxon>
    </lineage>
</organism>
<dbReference type="GO" id="GO:0008889">
    <property type="term" value="F:glycerophosphodiester phosphodiesterase activity"/>
    <property type="evidence" value="ECO:0007669"/>
    <property type="project" value="UniProtKB-EC"/>
</dbReference>
<dbReference type="Proteomes" id="UP000254502">
    <property type="component" value="Unassembled WGS sequence"/>
</dbReference>
<dbReference type="PANTHER" id="PTHR46211">
    <property type="entry name" value="GLYCEROPHOSPHORYL DIESTER PHOSPHODIESTERASE"/>
    <property type="match status" value="1"/>
</dbReference>
<evidence type="ECO:0000259" key="1">
    <source>
        <dbReference type="PROSITE" id="PS51704"/>
    </source>
</evidence>
<gene>
    <name evidence="2" type="primary">ugpQ_3</name>
    <name evidence="2" type="ORF">NCTC5664_03742</name>
</gene>
<evidence type="ECO:0000313" key="3">
    <source>
        <dbReference type="Proteomes" id="UP000254502"/>
    </source>
</evidence>
<keyword evidence="2" id="KW-0378">Hydrolase</keyword>
<dbReference type="InterPro" id="IPR017946">
    <property type="entry name" value="PLC-like_Pdiesterase_TIM-brl"/>
</dbReference>
<dbReference type="InterPro" id="IPR030395">
    <property type="entry name" value="GP_PDE_dom"/>
</dbReference>
<dbReference type="GO" id="GO:0006629">
    <property type="term" value="P:lipid metabolic process"/>
    <property type="evidence" value="ECO:0007669"/>
    <property type="project" value="InterPro"/>
</dbReference>
<sequence>MTLNKLKDELQIVSHRGLPSDFPENTMVGYREVMGLNVAMLEIDVHLTKDQHFVVIHDETIDRTSDGKGRIADYTLSQLKSFDFGSYKDVAFKGERIPTLDEVLSLCLKFDKKLLIELKSPNLYPRNRM</sequence>
<protein>
    <submittedName>
        <fullName evidence="2">Glycerophosphoryl diester phosphodiesterase</fullName>
        <ecNumber evidence="2">3.1.4.46</ecNumber>
    </submittedName>
</protein>
<dbReference type="Gene3D" id="3.20.20.190">
    <property type="entry name" value="Phosphatidylinositol (PI) phosphodiesterase"/>
    <property type="match status" value="1"/>
</dbReference>
<dbReference type="EC" id="3.1.4.46" evidence="2"/>
<dbReference type="AlphaFoldDB" id="A0A380E2R2"/>
<dbReference type="Pfam" id="PF03009">
    <property type="entry name" value="GDPD"/>
    <property type="match status" value="1"/>
</dbReference>
<dbReference type="PANTHER" id="PTHR46211:SF1">
    <property type="entry name" value="GLYCEROPHOSPHODIESTER PHOSPHODIESTERASE, CYTOPLASMIC"/>
    <property type="match status" value="1"/>
</dbReference>
<name>A0A380E2R2_STAAU</name>
<proteinExistence type="predicted"/>
<accession>A0A380E2R2</accession>